<reference evidence="2 3" key="2">
    <citation type="submission" date="2018-11" db="EMBL/GenBank/DDBJ databases">
        <authorList>
            <consortium name="Pathogen Informatics"/>
        </authorList>
    </citation>
    <scope>NUCLEOTIDE SEQUENCE [LARGE SCALE GENOMIC DNA]</scope>
    <source>
        <strain evidence="2 3">Costa Rica</strain>
    </source>
</reference>
<keyword evidence="1" id="KW-0472">Membrane</keyword>
<accession>A0A158PF11</accession>
<feature type="transmembrane region" description="Helical" evidence="1">
    <location>
        <begin position="196"/>
        <end position="214"/>
    </location>
</feature>
<dbReference type="Pfam" id="PF07690">
    <property type="entry name" value="MFS_1"/>
    <property type="match status" value="1"/>
</dbReference>
<feature type="transmembrane region" description="Helical" evidence="1">
    <location>
        <begin position="14"/>
        <end position="36"/>
    </location>
</feature>
<gene>
    <name evidence="2" type="ORF">ACOC_LOCUS2714</name>
</gene>
<name>A0A158PF11_ANGCS</name>
<feature type="transmembrane region" description="Helical" evidence="1">
    <location>
        <begin position="73"/>
        <end position="95"/>
    </location>
</feature>
<feature type="transmembrane region" description="Helical" evidence="1">
    <location>
        <begin position="234"/>
        <end position="254"/>
    </location>
</feature>
<dbReference type="PANTHER" id="PTHR45757">
    <property type="entry name" value="PROTEIN CBG23364-RELATED"/>
    <property type="match status" value="1"/>
</dbReference>
<feature type="transmembrane region" description="Helical" evidence="1">
    <location>
        <begin position="133"/>
        <end position="152"/>
    </location>
</feature>
<dbReference type="GO" id="GO:0016020">
    <property type="term" value="C:membrane"/>
    <property type="evidence" value="ECO:0007669"/>
    <property type="project" value="TreeGrafter"/>
</dbReference>
<keyword evidence="3" id="KW-1185">Reference proteome</keyword>
<dbReference type="OMA" id="LASAYCE"/>
<keyword evidence="1" id="KW-0812">Transmembrane</keyword>
<proteinExistence type="predicted"/>
<dbReference type="EMBL" id="UYYA01000600">
    <property type="protein sequence ID" value="VDM54299.1"/>
    <property type="molecule type" value="Genomic_DNA"/>
</dbReference>
<dbReference type="InterPro" id="IPR011701">
    <property type="entry name" value="MFS"/>
</dbReference>
<feature type="transmembrane region" description="Helical" evidence="1">
    <location>
        <begin position="43"/>
        <end position="61"/>
    </location>
</feature>
<dbReference type="SUPFAM" id="SSF103473">
    <property type="entry name" value="MFS general substrate transporter"/>
    <property type="match status" value="1"/>
</dbReference>
<sequence length="310" mass="33951">MSRHWLNDPTKKNLLFSVVAIGQLLGTLPVVPALLTCLYRYTFSLYGILTAFATLAIPIAVDLGHGFLTAMRILQGFSMGIVFVSVGAITSHWSVHRESGTYIAILSCSPQLAAVLTMPLAGAFCGSFSWRSLYYSFGMFGVLSTALFFLLYREDPKKHRFVSARELKAISTGKEGQVVRGPVPYKEICKDPCIQSVILSSLGGNTGFFIFLHFGPTFMNKVRAMGIDVADTGFATALPYALAVALKFVAGPLFDISTFISEKNRLIMFSSLSQGVMGFCFFVISQVKPGKVKLIAIYSARHLHNQTKKL</sequence>
<dbReference type="GO" id="GO:0022857">
    <property type="term" value="F:transmembrane transporter activity"/>
    <property type="evidence" value="ECO:0007669"/>
    <property type="project" value="InterPro"/>
</dbReference>
<dbReference type="AlphaFoldDB" id="A0A158PF11"/>
<dbReference type="Proteomes" id="UP000267027">
    <property type="component" value="Unassembled WGS sequence"/>
</dbReference>
<reference evidence="4" key="1">
    <citation type="submission" date="2016-04" db="UniProtKB">
        <authorList>
            <consortium name="WormBaseParasite"/>
        </authorList>
    </citation>
    <scope>IDENTIFICATION</scope>
</reference>
<dbReference type="Gene3D" id="1.20.1250.20">
    <property type="entry name" value="MFS general substrate transporter like domains"/>
    <property type="match status" value="1"/>
</dbReference>
<feature type="transmembrane region" description="Helical" evidence="1">
    <location>
        <begin position="102"/>
        <end position="121"/>
    </location>
</feature>
<evidence type="ECO:0000313" key="2">
    <source>
        <dbReference type="EMBL" id="VDM54299.1"/>
    </source>
</evidence>
<organism evidence="4">
    <name type="scientific">Angiostrongylus costaricensis</name>
    <name type="common">Nematode worm</name>
    <dbReference type="NCBI Taxonomy" id="334426"/>
    <lineage>
        <taxon>Eukaryota</taxon>
        <taxon>Metazoa</taxon>
        <taxon>Ecdysozoa</taxon>
        <taxon>Nematoda</taxon>
        <taxon>Chromadorea</taxon>
        <taxon>Rhabditida</taxon>
        <taxon>Rhabditina</taxon>
        <taxon>Rhabditomorpha</taxon>
        <taxon>Strongyloidea</taxon>
        <taxon>Metastrongylidae</taxon>
        <taxon>Angiostrongylus</taxon>
    </lineage>
</organism>
<evidence type="ECO:0000256" key="1">
    <source>
        <dbReference type="SAM" id="Phobius"/>
    </source>
</evidence>
<protein>
    <submittedName>
        <fullName evidence="4">MFS domain-containing protein</fullName>
    </submittedName>
</protein>
<dbReference type="OrthoDB" id="2985014at2759"/>
<dbReference type="InterPro" id="IPR036259">
    <property type="entry name" value="MFS_trans_sf"/>
</dbReference>
<dbReference type="STRING" id="334426.A0A158PF11"/>
<keyword evidence="1" id="KW-1133">Transmembrane helix</keyword>
<dbReference type="PANTHER" id="PTHR45757:SF11">
    <property type="entry name" value="MAJOR FACILITATOR SUPERFAMILY (MFS) PROFILE DOMAIN-CONTAINING PROTEIN"/>
    <property type="match status" value="1"/>
</dbReference>
<evidence type="ECO:0000313" key="3">
    <source>
        <dbReference type="Proteomes" id="UP000267027"/>
    </source>
</evidence>
<feature type="transmembrane region" description="Helical" evidence="1">
    <location>
        <begin position="266"/>
        <end position="284"/>
    </location>
</feature>
<evidence type="ECO:0000313" key="4">
    <source>
        <dbReference type="WBParaSite" id="ACOC_0000271301-mRNA-1"/>
    </source>
</evidence>
<dbReference type="WBParaSite" id="ACOC_0000271301-mRNA-1">
    <property type="protein sequence ID" value="ACOC_0000271301-mRNA-1"/>
    <property type="gene ID" value="ACOC_0000271301"/>
</dbReference>